<evidence type="ECO:0000313" key="4">
    <source>
        <dbReference type="EMBL" id="RZO77058.1"/>
    </source>
</evidence>
<dbReference type="PANTHER" id="PTHR43584">
    <property type="entry name" value="NUCLEOTIDYL TRANSFERASE"/>
    <property type="match status" value="1"/>
</dbReference>
<gene>
    <name evidence="4" type="ORF">EVA68_02270</name>
</gene>
<dbReference type="AlphaFoldDB" id="A0A520S3L2"/>
<dbReference type="InterPro" id="IPR029044">
    <property type="entry name" value="Nucleotide-diphossugar_trans"/>
</dbReference>
<protein>
    <submittedName>
        <fullName evidence="4">Nucleotidyltransferase family protein</fullName>
    </submittedName>
</protein>
<dbReference type="Gene3D" id="3.90.550.10">
    <property type="entry name" value="Spore Coat Polysaccharide Biosynthesis Protein SpsA, Chain A"/>
    <property type="match status" value="1"/>
</dbReference>
<comment type="caution">
    <text evidence="4">The sequence shown here is derived from an EMBL/GenBank/DDBJ whole genome shotgun (WGS) entry which is preliminary data.</text>
</comment>
<dbReference type="Proteomes" id="UP000316199">
    <property type="component" value="Unassembled WGS sequence"/>
</dbReference>
<dbReference type="PANTHER" id="PTHR43584:SF8">
    <property type="entry name" value="N-ACETYLMURAMATE ALPHA-1-PHOSPHATE URIDYLYLTRANSFERASE"/>
    <property type="match status" value="1"/>
</dbReference>
<reference evidence="4 5" key="1">
    <citation type="submission" date="2019-02" db="EMBL/GenBank/DDBJ databases">
        <title>Prokaryotic population dynamics and viral predation in marine succession experiment using metagenomics: the confinement effect.</title>
        <authorList>
            <person name="Haro-Moreno J.M."/>
            <person name="Rodriguez-Valera F."/>
            <person name="Lopez-Perez M."/>
        </authorList>
    </citation>
    <scope>NUCLEOTIDE SEQUENCE [LARGE SCALE GENOMIC DNA]</scope>
    <source>
        <strain evidence="4">MED-G157</strain>
    </source>
</reference>
<evidence type="ECO:0000313" key="5">
    <source>
        <dbReference type="Proteomes" id="UP000316199"/>
    </source>
</evidence>
<dbReference type="InterPro" id="IPR005835">
    <property type="entry name" value="NTP_transferase_dom"/>
</dbReference>
<keyword evidence="2" id="KW-0548">Nucleotidyltransferase</keyword>
<evidence type="ECO:0000259" key="3">
    <source>
        <dbReference type="Pfam" id="PF00483"/>
    </source>
</evidence>
<dbReference type="CDD" id="cd06422">
    <property type="entry name" value="NTP_transferase_like_1"/>
    <property type="match status" value="1"/>
</dbReference>
<evidence type="ECO:0000256" key="2">
    <source>
        <dbReference type="ARBA" id="ARBA00022695"/>
    </source>
</evidence>
<dbReference type="InterPro" id="IPR050065">
    <property type="entry name" value="GlmU-like"/>
</dbReference>
<dbReference type="Pfam" id="PF00483">
    <property type="entry name" value="NTP_transferase"/>
    <property type="match status" value="1"/>
</dbReference>
<evidence type="ECO:0000256" key="1">
    <source>
        <dbReference type="ARBA" id="ARBA00022679"/>
    </source>
</evidence>
<dbReference type="SUPFAM" id="SSF53448">
    <property type="entry name" value="Nucleotide-diphospho-sugar transferases"/>
    <property type="match status" value="1"/>
</dbReference>
<organism evidence="4 5">
    <name type="scientific">OM182 bacterium</name>
    <dbReference type="NCBI Taxonomy" id="2510334"/>
    <lineage>
        <taxon>Bacteria</taxon>
        <taxon>Pseudomonadati</taxon>
        <taxon>Pseudomonadota</taxon>
        <taxon>Gammaproteobacteria</taxon>
        <taxon>OMG group</taxon>
        <taxon>OM182 clade</taxon>
    </lineage>
</organism>
<dbReference type="GO" id="GO:0016779">
    <property type="term" value="F:nucleotidyltransferase activity"/>
    <property type="evidence" value="ECO:0007669"/>
    <property type="project" value="UniProtKB-KW"/>
</dbReference>
<proteinExistence type="predicted"/>
<name>A0A520S3L2_9GAMM</name>
<accession>A0A520S3L2</accession>
<feature type="domain" description="Nucleotidyl transferase" evidence="3">
    <location>
        <begin position="2"/>
        <end position="112"/>
    </location>
</feature>
<sequence>MKVMLLAAGEGRRMRPLTETIPKPLMRVGGETLIGRWLNIFSKSGFYEFVINTWYLEKEVIDSLGDGSRWGVSIEYSKEPYLLETGGGIKYALPLLGTDPFIVVSSDVVSDFKPCMFPTELGDALAHLILVENAPHHPEGDFSLEENRKVGNGLHRLTYSGIGIFSPNLFREAPGAKFKLRLPLDKAIFDRRVTGQKHDGFWMDIGTKERYEILLNRGIG</sequence>
<dbReference type="EMBL" id="SHAG01000005">
    <property type="protein sequence ID" value="RZO77058.1"/>
    <property type="molecule type" value="Genomic_DNA"/>
</dbReference>
<keyword evidence="1 4" id="KW-0808">Transferase</keyword>